<name>A0A0G4K0R3_9GAMM</name>
<evidence type="ECO:0000313" key="2">
    <source>
        <dbReference type="Proteomes" id="UP000044377"/>
    </source>
</evidence>
<dbReference type="AlphaFoldDB" id="A0A0G4K0R3"/>
<sequence>MSFNHKNSFYITTIEASIEETVICRGKKYSLAAQFQAKADRRHILVINQPRN</sequence>
<evidence type="ECO:0000313" key="1">
    <source>
        <dbReference type="EMBL" id="CPR20210.1"/>
    </source>
</evidence>
<accession>A0A0G4K0R3</accession>
<reference evidence="2" key="1">
    <citation type="submission" date="2015-01" db="EMBL/GenBank/DDBJ databases">
        <authorList>
            <person name="Paterson Steve"/>
        </authorList>
    </citation>
    <scope>NUCLEOTIDE SEQUENCE [LARGE SCALE GENOMIC DNA]</scope>
    <source>
        <strain evidence="2">OBR1</strain>
    </source>
</reference>
<dbReference type="EMBL" id="CGIG01000001">
    <property type="protein sequence ID" value="CPR20210.1"/>
    <property type="molecule type" value="Genomic_DNA"/>
</dbReference>
<dbReference type="Proteomes" id="UP000044377">
    <property type="component" value="Unassembled WGS sequence"/>
</dbReference>
<protein>
    <submittedName>
        <fullName evidence="1">Uncharacterized protein</fullName>
    </submittedName>
</protein>
<keyword evidence="2" id="KW-1185">Reference proteome</keyword>
<proteinExistence type="predicted"/>
<gene>
    <name evidence="1" type="ORF">BN1221_04194</name>
</gene>
<organism evidence="1 2">
    <name type="scientific">Brenneria goodwinii</name>
    <dbReference type="NCBI Taxonomy" id="1109412"/>
    <lineage>
        <taxon>Bacteria</taxon>
        <taxon>Pseudomonadati</taxon>
        <taxon>Pseudomonadota</taxon>
        <taxon>Gammaproteobacteria</taxon>
        <taxon>Enterobacterales</taxon>
        <taxon>Pectobacteriaceae</taxon>
        <taxon>Brenneria</taxon>
    </lineage>
</organism>